<accession>A0A9P7QV13</accession>
<evidence type="ECO:0000313" key="2">
    <source>
        <dbReference type="Proteomes" id="UP000699042"/>
    </source>
</evidence>
<reference evidence="1" key="1">
    <citation type="submission" date="2021-05" db="EMBL/GenBank/DDBJ databases">
        <title>Comparative genomics of three Colletotrichum scovillei strains and genetic complementation revealed genes involved fungal growth and virulence on chili pepper.</title>
        <authorList>
            <person name="Hsieh D.-K."/>
            <person name="Chuang S.-C."/>
            <person name="Chen C.-Y."/>
            <person name="Chao Y.-T."/>
            <person name="Lu M.-Y.J."/>
            <person name="Lee M.-H."/>
            <person name="Shih M.-C."/>
        </authorList>
    </citation>
    <scope>NUCLEOTIDE SEQUENCE</scope>
    <source>
        <strain evidence="1">Coll-153</strain>
    </source>
</reference>
<dbReference type="AlphaFoldDB" id="A0A9P7QV13"/>
<name>A0A9P7QV13_9PEZI</name>
<proteinExistence type="predicted"/>
<organism evidence="1 2">
    <name type="scientific">Colletotrichum scovillei</name>
    <dbReference type="NCBI Taxonomy" id="1209932"/>
    <lineage>
        <taxon>Eukaryota</taxon>
        <taxon>Fungi</taxon>
        <taxon>Dikarya</taxon>
        <taxon>Ascomycota</taxon>
        <taxon>Pezizomycotina</taxon>
        <taxon>Sordariomycetes</taxon>
        <taxon>Hypocreomycetidae</taxon>
        <taxon>Glomerellales</taxon>
        <taxon>Glomerellaceae</taxon>
        <taxon>Colletotrichum</taxon>
        <taxon>Colletotrichum acutatum species complex</taxon>
    </lineage>
</organism>
<dbReference type="Proteomes" id="UP000699042">
    <property type="component" value="Unassembled WGS sequence"/>
</dbReference>
<dbReference type="EMBL" id="JAESDN010000013">
    <property type="protein sequence ID" value="KAG7041992.1"/>
    <property type="molecule type" value="Genomic_DNA"/>
</dbReference>
<evidence type="ECO:0000313" key="1">
    <source>
        <dbReference type="EMBL" id="KAG7041992.1"/>
    </source>
</evidence>
<comment type="caution">
    <text evidence="1">The sequence shown here is derived from an EMBL/GenBank/DDBJ whole genome shotgun (WGS) entry which is preliminary data.</text>
</comment>
<protein>
    <submittedName>
        <fullName evidence="1">Uncharacterized protein</fullName>
    </submittedName>
</protein>
<sequence length="39" mass="4373">NRTKEHEGDRLLVKDTKFRLNQVGAIYAESGLILSSKGQ</sequence>
<gene>
    <name evidence="1" type="ORF">JMJ77_010099</name>
</gene>
<feature type="non-terminal residue" evidence="1">
    <location>
        <position position="39"/>
    </location>
</feature>
<keyword evidence="2" id="KW-1185">Reference proteome</keyword>